<protein>
    <submittedName>
        <fullName evidence="1">Uncharacterized protein</fullName>
    </submittedName>
</protein>
<name>A0A2H0WPX7_9BACT</name>
<organism evidence="1 2">
    <name type="scientific">Candidatus Shapirobacteria bacterium CG09_land_8_20_14_0_10_39_12</name>
    <dbReference type="NCBI Taxonomy" id="1974885"/>
    <lineage>
        <taxon>Bacteria</taxon>
        <taxon>Candidatus Shapironibacteriota</taxon>
    </lineage>
</organism>
<gene>
    <name evidence="1" type="ORF">COT64_01150</name>
</gene>
<comment type="caution">
    <text evidence="1">The sequence shown here is derived from an EMBL/GenBank/DDBJ whole genome shotgun (WGS) entry which is preliminary data.</text>
</comment>
<dbReference type="Proteomes" id="UP000230775">
    <property type="component" value="Unassembled WGS sequence"/>
</dbReference>
<accession>A0A2H0WPX7</accession>
<dbReference type="AlphaFoldDB" id="A0A2H0WPX7"/>
<reference evidence="2" key="1">
    <citation type="submission" date="2017-09" db="EMBL/GenBank/DDBJ databases">
        <title>Depth-based differentiation of microbial function through sediment-hosted aquifers and enrichment of novel symbionts in the deep terrestrial subsurface.</title>
        <authorList>
            <person name="Probst A.J."/>
            <person name="Ladd B."/>
            <person name="Jarett J.K."/>
            <person name="Geller-Mcgrath D.E."/>
            <person name="Sieber C.M.K."/>
            <person name="Emerson J.B."/>
            <person name="Anantharaman K."/>
            <person name="Thomas B.C."/>
            <person name="Malmstrom R."/>
            <person name="Stieglmeier M."/>
            <person name="Klingl A."/>
            <person name="Woyke T."/>
            <person name="Ryan C.M."/>
            <person name="Banfield J.F."/>
        </authorList>
    </citation>
    <scope>NUCLEOTIDE SEQUENCE [LARGE SCALE GENOMIC DNA]</scope>
</reference>
<proteinExistence type="predicted"/>
<sequence length="260" mass="30170">MKQTILSTKQSELLENLIVKYSQIVTFDQIFNEAKDNWDYKQAKNLITKLVKNGWLIRIKKGLYAISDLSTRGSLSLAPYTVANLLVADSYVSFESALQQYGMFDQLTDKTISVSLKEYKPVILHSIEYSFIKTKPDYYFGWQEIIIDNHTTRIATPEKALIDIVNFHKSQYAVDLVIEKLLEHQKDLNFGLLNEYLGKFSLATVKVFGLIFDIIGINSEKLYEIVKMKHGTHLMIAGDTKFNAKWRLYYNPYFDKYQSK</sequence>
<evidence type="ECO:0000313" key="2">
    <source>
        <dbReference type="Proteomes" id="UP000230775"/>
    </source>
</evidence>
<dbReference type="EMBL" id="PEZI01000027">
    <property type="protein sequence ID" value="PIS14722.1"/>
    <property type="molecule type" value="Genomic_DNA"/>
</dbReference>
<evidence type="ECO:0000313" key="1">
    <source>
        <dbReference type="EMBL" id="PIS14722.1"/>
    </source>
</evidence>